<dbReference type="Proteomes" id="UP000736335">
    <property type="component" value="Unassembled WGS sequence"/>
</dbReference>
<proteinExistence type="predicted"/>
<keyword evidence="6" id="KW-1185">Reference proteome</keyword>
<organism evidence="5 6">
    <name type="scientific">Thelephora terrestris</name>
    <dbReference type="NCBI Taxonomy" id="56493"/>
    <lineage>
        <taxon>Eukaryota</taxon>
        <taxon>Fungi</taxon>
        <taxon>Dikarya</taxon>
        <taxon>Basidiomycota</taxon>
        <taxon>Agaricomycotina</taxon>
        <taxon>Agaricomycetes</taxon>
        <taxon>Thelephorales</taxon>
        <taxon>Thelephoraceae</taxon>
        <taxon>Thelephora</taxon>
    </lineage>
</organism>
<comment type="caution">
    <text evidence="5">The sequence shown here is derived from an EMBL/GenBank/DDBJ whole genome shotgun (WGS) entry which is preliminary data.</text>
</comment>
<dbReference type="Pfam" id="PF00076">
    <property type="entry name" value="RRM_1"/>
    <property type="match status" value="1"/>
</dbReference>
<protein>
    <submittedName>
        <fullName evidence="5">RNA-binding domain-containing protein</fullName>
    </submittedName>
</protein>
<dbReference type="InterPro" id="IPR000504">
    <property type="entry name" value="RRM_dom"/>
</dbReference>
<accession>A0A9P6HKS2</accession>
<reference evidence="5" key="2">
    <citation type="submission" date="2020-11" db="EMBL/GenBank/DDBJ databases">
        <authorList>
            <consortium name="DOE Joint Genome Institute"/>
            <person name="Kuo A."/>
            <person name="Miyauchi S."/>
            <person name="Kiss E."/>
            <person name="Drula E."/>
            <person name="Kohler A."/>
            <person name="Sanchez-Garcia M."/>
            <person name="Andreopoulos B."/>
            <person name="Barry K.W."/>
            <person name="Bonito G."/>
            <person name="Buee M."/>
            <person name="Carver A."/>
            <person name="Chen C."/>
            <person name="Cichocki N."/>
            <person name="Clum A."/>
            <person name="Culley D."/>
            <person name="Crous P.W."/>
            <person name="Fauchery L."/>
            <person name="Girlanda M."/>
            <person name="Hayes R."/>
            <person name="Keri Z."/>
            <person name="Labutti K."/>
            <person name="Lipzen A."/>
            <person name="Lombard V."/>
            <person name="Magnuson J."/>
            <person name="Maillard F."/>
            <person name="Morin E."/>
            <person name="Murat C."/>
            <person name="Nolan M."/>
            <person name="Ohm R."/>
            <person name="Pangilinan J."/>
            <person name="Pereira M."/>
            <person name="Perotto S."/>
            <person name="Peter M."/>
            <person name="Riley R."/>
            <person name="Sitrit Y."/>
            <person name="Stielow B."/>
            <person name="Szollosi G."/>
            <person name="Zifcakova L."/>
            <person name="Stursova M."/>
            <person name="Spatafora J.W."/>
            <person name="Tedersoo L."/>
            <person name="Vaario L.-M."/>
            <person name="Yamada A."/>
            <person name="Yan M."/>
            <person name="Wang P."/>
            <person name="Xu J."/>
            <person name="Bruns T."/>
            <person name="Baldrian P."/>
            <person name="Vilgalys R."/>
            <person name="Henrissat B."/>
            <person name="Grigoriev I.V."/>
            <person name="Hibbett D."/>
            <person name="Nagy L.G."/>
            <person name="Martin F.M."/>
        </authorList>
    </citation>
    <scope>NUCLEOTIDE SEQUENCE</scope>
    <source>
        <strain evidence="5">UH-Tt-Lm1</strain>
    </source>
</reference>
<name>A0A9P6HKS2_9AGAM</name>
<evidence type="ECO:0000313" key="5">
    <source>
        <dbReference type="EMBL" id="KAF9788336.1"/>
    </source>
</evidence>
<dbReference type="Pfam" id="PF13865">
    <property type="entry name" value="FoP_duplication"/>
    <property type="match status" value="1"/>
</dbReference>
<dbReference type="InterPro" id="IPR012677">
    <property type="entry name" value="Nucleotide-bd_a/b_plait_sf"/>
</dbReference>
<evidence type="ECO:0000259" key="4">
    <source>
        <dbReference type="PROSITE" id="PS50102"/>
    </source>
</evidence>
<dbReference type="EMBL" id="WIUZ02000004">
    <property type="protein sequence ID" value="KAF9788336.1"/>
    <property type="molecule type" value="Genomic_DNA"/>
</dbReference>
<feature type="region of interest" description="Disordered" evidence="3">
    <location>
        <begin position="126"/>
        <end position="239"/>
    </location>
</feature>
<dbReference type="OrthoDB" id="5382468at2759"/>
<dbReference type="InterPro" id="IPR035979">
    <property type="entry name" value="RBD_domain_sf"/>
</dbReference>
<keyword evidence="1 2" id="KW-0694">RNA-binding</keyword>
<dbReference type="PROSITE" id="PS50102">
    <property type="entry name" value="RRM"/>
    <property type="match status" value="1"/>
</dbReference>
<dbReference type="SMART" id="SM00360">
    <property type="entry name" value="RRM"/>
    <property type="match status" value="1"/>
</dbReference>
<evidence type="ECO:0000256" key="2">
    <source>
        <dbReference type="PROSITE-ProRule" id="PRU00176"/>
    </source>
</evidence>
<dbReference type="SMART" id="SM01218">
    <property type="entry name" value="FoP_duplication"/>
    <property type="match status" value="1"/>
</dbReference>
<gene>
    <name evidence="5" type="ORF">BJ322DRAFT_1048333</name>
</gene>
<evidence type="ECO:0000256" key="1">
    <source>
        <dbReference type="ARBA" id="ARBA00022884"/>
    </source>
</evidence>
<sequence length="239" mass="26174">MAPFDRAKKPYSRPSSRAGDGAWQHDLHEKAAPAPHRSLAVNQALDENNRIMVKNLHYELTPKDLMSVFGNVGTLVREPQIRYDRSGRSSGVAIITYETPEEASQAIARFNGATANGQMMTVEYAPIPTKPKRRSVSAPTSLIDRISKPPLLERLGDSKKTAEPTAPRKPRGGGPTRTKGMRPPRPGPKKPKTAEELDKELDSFMHDDPKPKSAGKEGEVAVTTSPSQTRADEDVEMAT</sequence>
<dbReference type="SUPFAM" id="SSF54928">
    <property type="entry name" value="RNA-binding domain, RBD"/>
    <property type="match status" value="1"/>
</dbReference>
<feature type="compositionally biased region" description="Basic residues" evidence="3">
    <location>
        <begin position="179"/>
        <end position="191"/>
    </location>
</feature>
<dbReference type="GO" id="GO:0005634">
    <property type="term" value="C:nucleus"/>
    <property type="evidence" value="ECO:0007669"/>
    <property type="project" value="TreeGrafter"/>
</dbReference>
<dbReference type="GO" id="GO:0003729">
    <property type="term" value="F:mRNA binding"/>
    <property type="evidence" value="ECO:0007669"/>
    <property type="project" value="TreeGrafter"/>
</dbReference>
<dbReference type="AlphaFoldDB" id="A0A9P6HKS2"/>
<reference evidence="5" key="1">
    <citation type="journal article" date="2020" name="Nat. Commun.">
        <title>Large-scale genome sequencing of mycorrhizal fungi provides insights into the early evolution of symbiotic traits.</title>
        <authorList>
            <person name="Miyauchi S."/>
            <person name="Kiss E."/>
            <person name="Kuo A."/>
            <person name="Drula E."/>
            <person name="Kohler A."/>
            <person name="Sanchez-Garcia M."/>
            <person name="Morin E."/>
            <person name="Andreopoulos B."/>
            <person name="Barry K.W."/>
            <person name="Bonito G."/>
            <person name="Buee M."/>
            <person name="Carver A."/>
            <person name="Chen C."/>
            <person name="Cichocki N."/>
            <person name="Clum A."/>
            <person name="Culley D."/>
            <person name="Crous P.W."/>
            <person name="Fauchery L."/>
            <person name="Girlanda M."/>
            <person name="Hayes R.D."/>
            <person name="Keri Z."/>
            <person name="LaButti K."/>
            <person name="Lipzen A."/>
            <person name="Lombard V."/>
            <person name="Magnuson J."/>
            <person name="Maillard F."/>
            <person name="Murat C."/>
            <person name="Nolan M."/>
            <person name="Ohm R.A."/>
            <person name="Pangilinan J."/>
            <person name="Pereira M.F."/>
            <person name="Perotto S."/>
            <person name="Peter M."/>
            <person name="Pfister S."/>
            <person name="Riley R."/>
            <person name="Sitrit Y."/>
            <person name="Stielow J.B."/>
            <person name="Szollosi G."/>
            <person name="Zifcakova L."/>
            <person name="Stursova M."/>
            <person name="Spatafora J.W."/>
            <person name="Tedersoo L."/>
            <person name="Vaario L.M."/>
            <person name="Yamada A."/>
            <person name="Yan M."/>
            <person name="Wang P."/>
            <person name="Xu J."/>
            <person name="Bruns T."/>
            <person name="Baldrian P."/>
            <person name="Vilgalys R."/>
            <person name="Dunand C."/>
            <person name="Henrissat B."/>
            <person name="Grigoriev I.V."/>
            <person name="Hibbett D."/>
            <person name="Nagy L.G."/>
            <person name="Martin F.M."/>
        </authorList>
    </citation>
    <scope>NUCLEOTIDE SEQUENCE</scope>
    <source>
        <strain evidence="5">UH-Tt-Lm1</strain>
    </source>
</reference>
<evidence type="ECO:0000313" key="6">
    <source>
        <dbReference type="Proteomes" id="UP000736335"/>
    </source>
</evidence>
<feature type="compositionally biased region" description="Basic and acidic residues" evidence="3">
    <location>
        <begin position="192"/>
        <end position="219"/>
    </location>
</feature>
<feature type="domain" description="RRM" evidence="4">
    <location>
        <begin position="49"/>
        <end position="127"/>
    </location>
</feature>
<dbReference type="InterPro" id="IPR051229">
    <property type="entry name" value="ALYREF_mRNA_export"/>
</dbReference>
<dbReference type="PANTHER" id="PTHR19965:SF82">
    <property type="entry name" value="THO COMPLEX SUBUNIT 4"/>
    <property type="match status" value="1"/>
</dbReference>
<dbReference type="CDD" id="cd12418">
    <property type="entry name" value="RRM_Aly_REF_like"/>
    <property type="match status" value="1"/>
</dbReference>
<feature type="region of interest" description="Disordered" evidence="3">
    <location>
        <begin position="1"/>
        <end position="22"/>
    </location>
</feature>
<evidence type="ECO:0000256" key="3">
    <source>
        <dbReference type="SAM" id="MobiDB-lite"/>
    </source>
</evidence>
<dbReference type="PANTHER" id="PTHR19965">
    <property type="entry name" value="RNA AND EXPORT FACTOR BINDING PROTEIN"/>
    <property type="match status" value="1"/>
</dbReference>
<dbReference type="InterPro" id="IPR025715">
    <property type="entry name" value="FoP_C"/>
</dbReference>
<dbReference type="Gene3D" id="3.30.70.330">
    <property type="match status" value="1"/>
</dbReference>